<accession>A0A150FRJ7</accession>
<evidence type="ECO:0000313" key="10">
    <source>
        <dbReference type="EMBL" id="SHK65590.1"/>
    </source>
</evidence>
<dbReference type="Proteomes" id="UP000323392">
    <property type="component" value="Unassembled WGS sequence"/>
</dbReference>
<dbReference type="InterPro" id="IPR004107">
    <property type="entry name" value="Integrase_SAM-like_N"/>
</dbReference>
<dbReference type="GO" id="GO:0006310">
    <property type="term" value="P:DNA recombination"/>
    <property type="evidence" value="ECO:0007669"/>
    <property type="project" value="UniProtKB-KW"/>
</dbReference>
<evidence type="ECO:0000256" key="6">
    <source>
        <dbReference type="PROSITE-ProRule" id="PRU01248"/>
    </source>
</evidence>
<evidence type="ECO:0000313" key="11">
    <source>
        <dbReference type="Proteomes" id="UP000092605"/>
    </source>
</evidence>
<comment type="caution">
    <text evidence="9">The sequence shown here is derived from an EMBL/GenBank/DDBJ whole genome shotgun (WGS) entry which is preliminary data.</text>
</comment>
<dbReference type="GO" id="GO:0015074">
    <property type="term" value="P:DNA integration"/>
    <property type="evidence" value="ECO:0007669"/>
    <property type="project" value="UniProtKB-KW"/>
</dbReference>
<evidence type="ECO:0000256" key="3">
    <source>
        <dbReference type="ARBA" id="ARBA00022908"/>
    </source>
</evidence>
<dbReference type="OrthoDB" id="9801717at2"/>
<evidence type="ECO:0000256" key="4">
    <source>
        <dbReference type="ARBA" id="ARBA00023125"/>
    </source>
</evidence>
<evidence type="ECO:0000259" key="7">
    <source>
        <dbReference type="PROSITE" id="PS51898"/>
    </source>
</evidence>
<name>A0A150FRJ7_CLOPD</name>
<dbReference type="RefSeq" id="WP_066069225.1">
    <property type="nucleotide sequence ID" value="NZ_FRBG01000003.1"/>
</dbReference>
<dbReference type="EMBL" id="LSFY01000001">
    <property type="protein sequence ID" value="KXZ39660.1"/>
    <property type="molecule type" value="Genomic_DNA"/>
</dbReference>
<dbReference type="InterPro" id="IPR002104">
    <property type="entry name" value="Integrase_catalytic"/>
</dbReference>
<keyword evidence="3" id="KW-0229">DNA integration</keyword>
<dbReference type="Pfam" id="PF02899">
    <property type="entry name" value="Phage_int_SAM_1"/>
    <property type="match status" value="1"/>
</dbReference>
<sequence length="294" mass="34018">MQDEVIKQYSNYLNKEKKLSNNTINSYLIDLKKYLSYLNEKEIKLDEVSENDIFSFLIYLEKSNVSVSTLSRTISSIKSFYDFLFLTKKIDSNPTSKLKKPKVIRDKVDVLTETEVEKILNSPDTKTIKGIRDKAILETLYGTGMKVSELIELDLDDINLDLEYIVCKSSKNSRIVPLSNITKKYISKYLNESRENIVKNKNEKALFVNSKGERFTRQGLWKIIKTYAKIYDIDKNVTPRMLRHSFAIHLLKNGADMSVVSKILGNTNLSSLEGYLVHIDKNIRSELKQKHPRT</sequence>
<feature type="domain" description="Core-binding (CB)" evidence="8">
    <location>
        <begin position="1"/>
        <end position="85"/>
    </location>
</feature>
<evidence type="ECO:0000256" key="5">
    <source>
        <dbReference type="ARBA" id="ARBA00023172"/>
    </source>
</evidence>
<comment type="function">
    <text evidence="1">Site-specific tyrosine recombinase, which acts by catalyzing the cutting and rejoining of the recombining DNA molecules.</text>
</comment>
<dbReference type="EMBL" id="FRBG01000003">
    <property type="protein sequence ID" value="SHK65590.1"/>
    <property type="molecule type" value="Genomic_DNA"/>
</dbReference>
<dbReference type="PROSITE" id="PS51900">
    <property type="entry name" value="CB"/>
    <property type="match status" value="1"/>
</dbReference>
<dbReference type="Gene3D" id="1.10.150.130">
    <property type="match status" value="1"/>
</dbReference>
<reference evidence="10 12" key="2">
    <citation type="submission" date="2016-11" db="EMBL/GenBank/DDBJ databases">
        <authorList>
            <person name="Varghese N."/>
            <person name="Submissions S."/>
        </authorList>
    </citation>
    <scope>NUCLEOTIDE SEQUENCE [LARGE SCALE GENOMIC DNA]</scope>
    <source>
        <strain evidence="10 12">DSM 7308</strain>
    </source>
</reference>
<dbReference type="Proteomes" id="UP000092605">
    <property type="component" value="Unassembled WGS sequence"/>
</dbReference>
<dbReference type="Gene3D" id="1.10.443.10">
    <property type="entry name" value="Intergrase catalytic core"/>
    <property type="match status" value="1"/>
</dbReference>
<feature type="domain" description="Tyr recombinase" evidence="7">
    <location>
        <begin position="106"/>
        <end position="292"/>
    </location>
</feature>
<keyword evidence="12" id="KW-1185">Reference proteome</keyword>
<dbReference type="PROSITE" id="PS51898">
    <property type="entry name" value="TYR_RECOMBINASE"/>
    <property type="match status" value="1"/>
</dbReference>
<dbReference type="GO" id="GO:0003677">
    <property type="term" value="F:DNA binding"/>
    <property type="evidence" value="ECO:0007669"/>
    <property type="project" value="UniProtKB-UniRule"/>
</dbReference>
<evidence type="ECO:0000313" key="9">
    <source>
        <dbReference type="EMBL" id="KXZ39660.1"/>
    </source>
</evidence>
<dbReference type="Pfam" id="PF00589">
    <property type="entry name" value="Phage_integrase"/>
    <property type="match status" value="1"/>
</dbReference>
<dbReference type="InterPro" id="IPR050090">
    <property type="entry name" value="Tyrosine_recombinase_XerCD"/>
</dbReference>
<dbReference type="PANTHER" id="PTHR30349:SF81">
    <property type="entry name" value="TYROSINE RECOMBINASE XERC"/>
    <property type="match status" value="1"/>
</dbReference>
<proteinExistence type="inferred from homology"/>
<protein>
    <submittedName>
        <fullName evidence="10">Integrase/recombinase XerD</fullName>
    </submittedName>
    <submittedName>
        <fullName evidence="9">Tyrosine recombinase xerC</fullName>
    </submittedName>
</protein>
<dbReference type="InterPro" id="IPR010998">
    <property type="entry name" value="Integrase_recombinase_N"/>
</dbReference>
<comment type="similarity">
    <text evidence="2">Belongs to the 'phage' integrase family.</text>
</comment>
<evidence type="ECO:0000256" key="2">
    <source>
        <dbReference type="ARBA" id="ARBA00008857"/>
    </source>
</evidence>
<keyword evidence="5" id="KW-0233">DNA recombination</keyword>
<evidence type="ECO:0000259" key="8">
    <source>
        <dbReference type="PROSITE" id="PS51900"/>
    </source>
</evidence>
<reference evidence="9 11" key="1">
    <citation type="submission" date="2016-02" db="EMBL/GenBank/DDBJ databases">
        <title>Draft genome sequence for Clostridium paradoxum JW-YL-7.</title>
        <authorList>
            <person name="Utturkar S.M."/>
            <person name="Lancaster A."/>
            <person name="Poole F.L."/>
            <person name="Adams M.W."/>
            <person name="Brown S.D."/>
        </authorList>
    </citation>
    <scope>NUCLEOTIDE SEQUENCE [LARGE SCALE GENOMIC DNA]</scope>
    <source>
        <strain evidence="9 11">JW-YL-7</strain>
    </source>
</reference>
<dbReference type="PANTHER" id="PTHR30349">
    <property type="entry name" value="PHAGE INTEGRASE-RELATED"/>
    <property type="match status" value="1"/>
</dbReference>
<gene>
    <name evidence="9" type="ORF">JWYL7_0735</name>
    <name evidence="10" type="ORF">SAMN05661008_00663</name>
</gene>
<keyword evidence="4 6" id="KW-0238">DNA-binding</keyword>
<dbReference type="AlphaFoldDB" id="A0A150FRJ7"/>
<evidence type="ECO:0000313" key="12">
    <source>
        <dbReference type="Proteomes" id="UP000323392"/>
    </source>
</evidence>
<dbReference type="STRING" id="1121328.JWYL7_0735"/>
<dbReference type="InterPro" id="IPR011010">
    <property type="entry name" value="DNA_brk_join_enz"/>
</dbReference>
<dbReference type="InterPro" id="IPR013762">
    <property type="entry name" value="Integrase-like_cat_sf"/>
</dbReference>
<organism evidence="9 11">
    <name type="scientific">Alkalithermobacter thermoalcaliphilus JW-YL-7 = DSM 7308</name>
    <dbReference type="NCBI Taxonomy" id="1121328"/>
    <lineage>
        <taxon>Bacteria</taxon>
        <taxon>Bacillati</taxon>
        <taxon>Bacillota</taxon>
        <taxon>Clostridia</taxon>
        <taxon>Peptostreptococcales</taxon>
        <taxon>Tepidibacteraceae</taxon>
        <taxon>Alkalithermobacter</taxon>
    </lineage>
</organism>
<dbReference type="PATRIC" id="fig|1121328.3.peg.740"/>
<dbReference type="SUPFAM" id="SSF56349">
    <property type="entry name" value="DNA breaking-rejoining enzymes"/>
    <property type="match status" value="1"/>
</dbReference>
<evidence type="ECO:0000256" key="1">
    <source>
        <dbReference type="ARBA" id="ARBA00003283"/>
    </source>
</evidence>
<dbReference type="InterPro" id="IPR044068">
    <property type="entry name" value="CB"/>
</dbReference>